<feature type="transmembrane region" description="Helical" evidence="10">
    <location>
        <begin position="155"/>
        <end position="182"/>
    </location>
</feature>
<evidence type="ECO:0000313" key="12">
    <source>
        <dbReference type="EMBL" id="GAA3718725.1"/>
    </source>
</evidence>
<evidence type="ECO:0000256" key="10">
    <source>
        <dbReference type="SAM" id="Phobius"/>
    </source>
</evidence>
<name>A0ABP7EGA7_9ACTN</name>
<keyword evidence="5 10" id="KW-1133">Transmembrane helix</keyword>
<comment type="subcellular location">
    <subcellularLocation>
        <location evidence="1">Membrane</location>
        <topology evidence="1">Multi-pass membrane protein</topology>
    </subcellularLocation>
</comment>
<dbReference type="InterPro" id="IPR041714">
    <property type="entry name" value="VKOR_Actinobacteria"/>
</dbReference>
<evidence type="ECO:0000256" key="7">
    <source>
        <dbReference type="ARBA" id="ARBA00023136"/>
    </source>
</evidence>
<protein>
    <submittedName>
        <fullName evidence="12">Vitamin K epoxide reductase family protein</fullName>
    </submittedName>
</protein>
<accession>A0ABP7EGA7</accession>
<feature type="transmembrane region" description="Helical" evidence="10">
    <location>
        <begin position="128"/>
        <end position="149"/>
    </location>
</feature>
<dbReference type="Gene3D" id="1.20.1440.130">
    <property type="entry name" value="VKOR domain"/>
    <property type="match status" value="1"/>
</dbReference>
<keyword evidence="13" id="KW-1185">Reference proteome</keyword>
<comment type="similarity">
    <text evidence="2">Belongs to the VKOR family.</text>
</comment>
<evidence type="ECO:0000256" key="4">
    <source>
        <dbReference type="ARBA" id="ARBA00022719"/>
    </source>
</evidence>
<dbReference type="CDD" id="cd12922">
    <property type="entry name" value="VKOR_5"/>
    <property type="match status" value="1"/>
</dbReference>
<dbReference type="Pfam" id="PF07884">
    <property type="entry name" value="VKOR"/>
    <property type="match status" value="1"/>
</dbReference>
<evidence type="ECO:0000256" key="5">
    <source>
        <dbReference type="ARBA" id="ARBA00022989"/>
    </source>
</evidence>
<organism evidence="12 13">
    <name type="scientific">Microlunatus aurantiacus</name>
    <dbReference type="NCBI Taxonomy" id="446786"/>
    <lineage>
        <taxon>Bacteria</taxon>
        <taxon>Bacillati</taxon>
        <taxon>Actinomycetota</taxon>
        <taxon>Actinomycetes</taxon>
        <taxon>Propionibacteriales</taxon>
        <taxon>Propionibacteriaceae</taxon>
        <taxon>Microlunatus</taxon>
    </lineage>
</organism>
<dbReference type="InterPro" id="IPR012932">
    <property type="entry name" value="VKOR"/>
</dbReference>
<feature type="domain" description="Vitamin K epoxide reductase" evidence="11">
    <location>
        <begin position="39"/>
        <end position="180"/>
    </location>
</feature>
<evidence type="ECO:0000256" key="1">
    <source>
        <dbReference type="ARBA" id="ARBA00004141"/>
    </source>
</evidence>
<evidence type="ECO:0000256" key="8">
    <source>
        <dbReference type="ARBA" id="ARBA00023157"/>
    </source>
</evidence>
<evidence type="ECO:0000313" key="13">
    <source>
        <dbReference type="Proteomes" id="UP001500051"/>
    </source>
</evidence>
<dbReference type="RefSeq" id="WP_344814573.1">
    <property type="nucleotide sequence ID" value="NZ_BAAAYX010000027.1"/>
</dbReference>
<reference evidence="13" key="1">
    <citation type="journal article" date="2019" name="Int. J. Syst. Evol. Microbiol.">
        <title>The Global Catalogue of Microorganisms (GCM) 10K type strain sequencing project: providing services to taxonomists for standard genome sequencing and annotation.</title>
        <authorList>
            <consortium name="The Broad Institute Genomics Platform"/>
            <consortium name="The Broad Institute Genome Sequencing Center for Infectious Disease"/>
            <person name="Wu L."/>
            <person name="Ma J."/>
        </authorList>
    </citation>
    <scope>NUCLEOTIDE SEQUENCE [LARGE SCALE GENOMIC DNA]</scope>
    <source>
        <strain evidence="13">JCM 16548</strain>
    </source>
</reference>
<evidence type="ECO:0000256" key="9">
    <source>
        <dbReference type="ARBA" id="ARBA00023284"/>
    </source>
</evidence>
<keyword evidence="9" id="KW-0676">Redox-active center</keyword>
<keyword evidence="4" id="KW-0874">Quinone</keyword>
<dbReference type="EMBL" id="BAAAYX010000027">
    <property type="protein sequence ID" value="GAA3718725.1"/>
    <property type="molecule type" value="Genomic_DNA"/>
</dbReference>
<dbReference type="InterPro" id="IPR038354">
    <property type="entry name" value="VKOR_sf"/>
</dbReference>
<evidence type="ECO:0000256" key="6">
    <source>
        <dbReference type="ARBA" id="ARBA00023002"/>
    </source>
</evidence>
<evidence type="ECO:0000256" key="2">
    <source>
        <dbReference type="ARBA" id="ARBA00006214"/>
    </source>
</evidence>
<keyword evidence="3 10" id="KW-0812">Transmembrane</keyword>
<keyword evidence="6" id="KW-0560">Oxidoreductase</keyword>
<keyword evidence="7 10" id="KW-0472">Membrane</keyword>
<keyword evidence="8" id="KW-1015">Disulfide bond</keyword>
<sequence>MTSPSHDATHTDVDDVDEVDNVDAVDRDPAAASAPVVGERTVGWVLLVAGLVGFAAAFVLAVEKYWLLTNPFYTPSCSVNATISCGPVMSSWQAAVFGFPNPYLGIAGFAVVAATGAMLLTGGRLASWYAVGLQVGAVAGTVFVAWLMVQSLTVIHALCPYCMAAWAATFATIWYVTLANLGRLREQLPARLGRAVDAAGRNHSAILAGWLLIIAVLVAVTAWGF</sequence>
<comment type="caution">
    <text evidence="12">The sequence shown here is derived from an EMBL/GenBank/DDBJ whole genome shotgun (WGS) entry which is preliminary data.</text>
</comment>
<dbReference type="Proteomes" id="UP001500051">
    <property type="component" value="Unassembled WGS sequence"/>
</dbReference>
<evidence type="ECO:0000259" key="11">
    <source>
        <dbReference type="SMART" id="SM00756"/>
    </source>
</evidence>
<dbReference type="SMART" id="SM00756">
    <property type="entry name" value="VKc"/>
    <property type="match status" value="1"/>
</dbReference>
<proteinExistence type="inferred from homology"/>
<evidence type="ECO:0000256" key="3">
    <source>
        <dbReference type="ARBA" id="ARBA00022692"/>
    </source>
</evidence>
<feature type="transmembrane region" description="Helical" evidence="10">
    <location>
        <begin position="203"/>
        <end position="223"/>
    </location>
</feature>
<feature type="transmembrane region" description="Helical" evidence="10">
    <location>
        <begin position="103"/>
        <end position="121"/>
    </location>
</feature>
<feature type="transmembrane region" description="Helical" evidence="10">
    <location>
        <begin position="42"/>
        <end position="62"/>
    </location>
</feature>
<gene>
    <name evidence="12" type="ORF">GCM10022204_43540</name>
</gene>